<dbReference type="AlphaFoldDB" id="A0A384JWB0"/>
<dbReference type="GeneID" id="36394625"/>
<accession>A0A384JWB0</accession>
<dbReference type="RefSeq" id="XP_024551636.1">
    <property type="nucleotide sequence ID" value="XM_024695840.1"/>
</dbReference>
<dbReference type="VEuPathDB" id="FungiDB:Bcin11g01460"/>
<organism evidence="1 2">
    <name type="scientific">Botryotinia fuckeliana (strain B05.10)</name>
    <name type="common">Noble rot fungus</name>
    <name type="synonym">Botrytis cinerea</name>
    <dbReference type="NCBI Taxonomy" id="332648"/>
    <lineage>
        <taxon>Eukaryota</taxon>
        <taxon>Fungi</taxon>
        <taxon>Dikarya</taxon>
        <taxon>Ascomycota</taxon>
        <taxon>Pezizomycotina</taxon>
        <taxon>Leotiomycetes</taxon>
        <taxon>Helotiales</taxon>
        <taxon>Sclerotiniaceae</taxon>
        <taxon>Botrytis</taxon>
    </lineage>
</organism>
<dbReference type="EMBL" id="CP009815">
    <property type="protein sequence ID" value="ATZ54818.1"/>
    <property type="molecule type" value="Genomic_DNA"/>
</dbReference>
<reference evidence="1 2" key="3">
    <citation type="journal article" date="2017" name="Mol. Plant Pathol.">
        <title>A gapless genome sequence of the fungus Botrytis cinerea.</title>
        <authorList>
            <person name="Van Kan J.A."/>
            <person name="Stassen J.H."/>
            <person name="Mosbach A."/>
            <person name="Van Der Lee T.A."/>
            <person name="Faino L."/>
            <person name="Farmer A.D."/>
            <person name="Papasotiriou D.G."/>
            <person name="Zhou S."/>
            <person name="Seidl M.F."/>
            <person name="Cottam E."/>
            <person name="Edel D."/>
            <person name="Hahn M."/>
            <person name="Schwartz D.C."/>
            <person name="Dietrich R.A."/>
            <person name="Widdison S."/>
            <person name="Scalliet G."/>
        </authorList>
    </citation>
    <scope>NUCLEOTIDE SEQUENCE [LARGE SCALE GENOMIC DNA]</scope>
    <source>
        <strain evidence="1 2">B05.10</strain>
    </source>
</reference>
<reference evidence="1 2" key="1">
    <citation type="journal article" date="2011" name="PLoS Genet.">
        <title>Genomic analysis of the necrotrophic fungal pathogens Sclerotinia sclerotiorum and Botrytis cinerea.</title>
        <authorList>
            <person name="Amselem J."/>
            <person name="Cuomo C.A."/>
            <person name="van Kan J.A."/>
            <person name="Viaud M."/>
            <person name="Benito E.P."/>
            <person name="Couloux A."/>
            <person name="Coutinho P.M."/>
            <person name="de Vries R.P."/>
            <person name="Dyer P.S."/>
            <person name="Fillinger S."/>
            <person name="Fournier E."/>
            <person name="Gout L."/>
            <person name="Hahn M."/>
            <person name="Kohn L."/>
            <person name="Lapalu N."/>
            <person name="Plummer K.M."/>
            <person name="Pradier J.M."/>
            <person name="Quevillon E."/>
            <person name="Sharon A."/>
            <person name="Simon A."/>
            <person name="ten Have A."/>
            <person name="Tudzynski B."/>
            <person name="Tudzynski P."/>
            <person name="Wincker P."/>
            <person name="Andrew M."/>
            <person name="Anthouard V."/>
            <person name="Beever R.E."/>
            <person name="Beffa R."/>
            <person name="Benoit I."/>
            <person name="Bouzid O."/>
            <person name="Brault B."/>
            <person name="Chen Z."/>
            <person name="Choquer M."/>
            <person name="Collemare J."/>
            <person name="Cotton P."/>
            <person name="Danchin E.G."/>
            <person name="Da Silva C."/>
            <person name="Gautier A."/>
            <person name="Giraud C."/>
            <person name="Giraud T."/>
            <person name="Gonzalez C."/>
            <person name="Grossetete S."/>
            <person name="Guldener U."/>
            <person name="Henrissat B."/>
            <person name="Howlett B.J."/>
            <person name="Kodira C."/>
            <person name="Kretschmer M."/>
            <person name="Lappartient A."/>
            <person name="Leroch M."/>
            <person name="Levis C."/>
            <person name="Mauceli E."/>
            <person name="Neuveglise C."/>
            <person name="Oeser B."/>
            <person name="Pearson M."/>
            <person name="Poulain J."/>
            <person name="Poussereau N."/>
            <person name="Quesneville H."/>
            <person name="Rascle C."/>
            <person name="Schumacher J."/>
            <person name="Segurens B."/>
            <person name="Sexton A."/>
            <person name="Silva E."/>
            <person name="Sirven C."/>
            <person name="Soanes D.M."/>
            <person name="Talbot N.J."/>
            <person name="Templeton M."/>
            <person name="Yandava C."/>
            <person name="Yarden O."/>
            <person name="Zeng Q."/>
            <person name="Rollins J.A."/>
            <person name="Lebrun M.H."/>
            <person name="Dickman M."/>
        </authorList>
    </citation>
    <scope>NUCLEOTIDE SEQUENCE [LARGE SCALE GENOMIC DNA]</scope>
    <source>
        <strain evidence="1 2">B05.10</strain>
    </source>
</reference>
<dbReference type="Proteomes" id="UP000001798">
    <property type="component" value="Chromosome 11"/>
</dbReference>
<proteinExistence type="predicted"/>
<dbReference type="OrthoDB" id="3546131at2759"/>
<keyword evidence="2" id="KW-1185">Reference proteome</keyword>
<protein>
    <submittedName>
        <fullName evidence="1">Uncharacterized protein</fullName>
    </submittedName>
</protein>
<reference evidence="1 2" key="2">
    <citation type="journal article" date="2012" name="Eukaryot. Cell">
        <title>Genome update of Botrytis cinerea strains B05.10 and T4.</title>
        <authorList>
            <person name="Staats M."/>
            <person name="van Kan J.A."/>
        </authorList>
    </citation>
    <scope>NUCLEOTIDE SEQUENCE [LARGE SCALE GENOMIC DNA]</scope>
    <source>
        <strain evidence="1 2">B05.10</strain>
    </source>
</reference>
<evidence type="ECO:0000313" key="2">
    <source>
        <dbReference type="Proteomes" id="UP000001798"/>
    </source>
</evidence>
<evidence type="ECO:0000313" key="1">
    <source>
        <dbReference type="EMBL" id="ATZ54818.1"/>
    </source>
</evidence>
<name>A0A384JWB0_BOTFB</name>
<gene>
    <name evidence="1" type="ORF">BCIN_11g01460</name>
</gene>
<sequence length="62" mass="7048">MIRFQRNPDITQITTMPSKRNFFEMSGDAANTKAHPLDLVGYHQASSVQMQKQANQNHSITD</sequence>